<dbReference type="PANTHER" id="PTHR21224:SF1">
    <property type="entry name" value="INTEGRATOR COMPLEX SUBUNIT 1"/>
    <property type="match status" value="1"/>
</dbReference>
<feature type="domain" description="Integrator complex subunit 1 RPB2-binding" evidence="3">
    <location>
        <begin position="275"/>
        <end position="437"/>
    </location>
</feature>
<dbReference type="InterPro" id="IPR038902">
    <property type="entry name" value="INTS1"/>
</dbReference>
<dbReference type="GO" id="GO:0034474">
    <property type="term" value="P:U2 snRNA 3'-end processing"/>
    <property type="evidence" value="ECO:0007669"/>
    <property type="project" value="InterPro"/>
</dbReference>
<feature type="repeat" description="TPR" evidence="1">
    <location>
        <begin position="1910"/>
        <end position="1943"/>
    </location>
</feature>
<feature type="compositionally biased region" description="Basic and acidic residues" evidence="2">
    <location>
        <begin position="1669"/>
        <end position="1679"/>
    </location>
</feature>
<evidence type="ECO:0000256" key="1">
    <source>
        <dbReference type="PROSITE-ProRule" id="PRU00339"/>
    </source>
</evidence>
<feature type="region of interest" description="Disordered" evidence="2">
    <location>
        <begin position="1"/>
        <end position="70"/>
    </location>
</feature>
<dbReference type="EMBL" id="CP090891">
    <property type="protein sequence ID" value="ULU09607.1"/>
    <property type="molecule type" value="Genomic_DNA"/>
</dbReference>
<evidence type="ECO:0000313" key="4">
    <source>
        <dbReference type="EMBL" id="ULU09607.1"/>
    </source>
</evidence>
<feature type="domain" description="Integrator complex subunit 1 RPB2-binding" evidence="3">
    <location>
        <begin position="982"/>
        <end position="1162"/>
    </location>
</feature>
<evidence type="ECO:0000259" key="3">
    <source>
        <dbReference type="Pfam" id="PF12432"/>
    </source>
</evidence>
<dbReference type="InterPro" id="IPR022145">
    <property type="entry name" value="INTS1_RPB2-bd"/>
</dbReference>
<protein>
    <recommendedName>
        <fullName evidence="3">Integrator complex subunit 1 RPB2-binding domain-containing protein</fullName>
    </recommendedName>
</protein>
<reference evidence="4 5" key="1">
    <citation type="submission" date="2022-05" db="EMBL/GenBank/DDBJ databases">
        <title>Chromosome-level reference genomes for two strains of Caenorhabditis briggsae: an improved platform for comparative genomics.</title>
        <authorList>
            <person name="Stevens L."/>
            <person name="Andersen E.C."/>
        </authorList>
    </citation>
    <scope>NUCLEOTIDE SEQUENCE [LARGE SCALE GENOMIC DNA]</scope>
    <source>
        <strain evidence="4">QX1410_ONT</strain>
        <tissue evidence="4">Whole-organism</tissue>
    </source>
</reference>
<dbReference type="PROSITE" id="PS50005">
    <property type="entry name" value="TPR"/>
    <property type="match status" value="1"/>
</dbReference>
<dbReference type="Proteomes" id="UP000827892">
    <property type="component" value="Chromosome I"/>
</dbReference>
<dbReference type="Pfam" id="PF12432">
    <property type="entry name" value="INTS1_RP2B-bd"/>
    <property type="match status" value="2"/>
</dbReference>
<proteinExistence type="predicted"/>
<evidence type="ECO:0000256" key="2">
    <source>
        <dbReference type="SAM" id="MobiDB-lite"/>
    </source>
</evidence>
<dbReference type="InterPro" id="IPR016024">
    <property type="entry name" value="ARM-type_fold"/>
</dbReference>
<keyword evidence="1" id="KW-0802">TPR repeat</keyword>
<feature type="compositionally biased region" description="Low complexity" evidence="2">
    <location>
        <begin position="26"/>
        <end position="37"/>
    </location>
</feature>
<organism evidence="4 5">
    <name type="scientific">Caenorhabditis briggsae</name>
    <dbReference type="NCBI Taxonomy" id="6238"/>
    <lineage>
        <taxon>Eukaryota</taxon>
        <taxon>Metazoa</taxon>
        <taxon>Ecdysozoa</taxon>
        <taxon>Nematoda</taxon>
        <taxon>Chromadorea</taxon>
        <taxon>Rhabditida</taxon>
        <taxon>Rhabditina</taxon>
        <taxon>Rhabditomorpha</taxon>
        <taxon>Rhabditoidea</taxon>
        <taxon>Rhabditidae</taxon>
        <taxon>Peloderinae</taxon>
        <taxon>Caenorhabditis</taxon>
    </lineage>
</organism>
<feature type="compositionally biased region" description="Basic and acidic residues" evidence="2">
    <location>
        <begin position="1646"/>
        <end position="1662"/>
    </location>
</feature>
<dbReference type="InterPro" id="IPR019734">
    <property type="entry name" value="TPR_rpt"/>
</dbReference>
<name>A0AAE9DRE1_CAEBR</name>
<accession>A0AAE9DRE1</accession>
<dbReference type="PANTHER" id="PTHR21224">
    <property type="entry name" value="INTEGRATOR COMPLEX SUBUNIT 1"/>
    <property type="match status" value="1"/>
</dbReference>
<sequence>MEKRKHKRLNDTIMKPEDLKKSRVIPSGPSTSATSGGIKAKLDFRTPTGIPPKPALNSTANHPSVQSSQLVRPHLDDKWKEFGDSIVLNLETFEKSVDDAILAGNFNKVARMFVAALKSFLEGDKLKIELRLMGTIGLTVKTHGDKLNHVPLHRGLLFLLSHSKSYPENILELLLSTITSLAKQQQILDKCYINAFLYDAIGMNVGLGTVNKCSWIEKESSKELVQRILEPFATCYPSMDMYPPTGIENFTMADWLRGFGERFGRRNTENGPRSDAQNTQLEVFLEFLKPWFETIRGEVLPKPLFRALCLLCGSENVRQFISSRLEIWITLQKFHREISELLLVLGTNINVKQYEMDREMIDVLLKLNTKNMKTRTVVGPFNVCLRRICDLPANVEIVLESLVVNETGPPQNRSNNNLQTIYMILNSHTEEATKALARITSRELIKEKENSVKMLRAFFREMIRGFYQQKTGEFPFAAFAETVFKEVLRRGEADEVPLLMCDMVSQMPLITLTAVITTRENAFSTKYNTPLPTGDYPMISTEAKIAKEKFKAEYVAFAENCIEFLISSRKLFQTDGTYLASFYLLLFLESNRDVYPGIEMAVVTEAEMTTCVRVFGECGLSEKMFLMLCHEGTNQLSPRSLIDLISALTHRAVTHQSQTSTVPLISFSDPFELIDSFLQMTIYPESDLPRLDPPICQRNLYWIAWNIIILWIAGGSEICGKFAKIYESYTVLRYMIHCIMTRKFEFPRDFEGKSAGIMAEEEAAMESSEAIVLNMYRKKLDRGMPVEAMAFLERSAFRAPSLMDEIRHLSDRYQLASRFAKCQSPPLLSQLIQTVGAQNSLFAIREMLSVDASTAKRLTSECIFHSLIYYFDSHRLRDLDQNSSHVVKALILQAEKNLKSAESVDEDFLLQSFVSSLASPQFSIRSAAVNTFSKLFPPSDEDKPFDLGKLSLVPRFDSRKSTYLETMASAILVETDAHLANSYLHFLTKNSMENEDDHRIARAICQILSTDCQQLHTSLCDYFVQYVDMCSEIHKIKESTPIDDSLCCLDIGTSRIALSREVPVAVVKLLSKFDTKNMEKGGKSTPFEMLVQFWLSPGRIPKMVDRQTGETRQFLNLPMRKEMLKSAEQRVVDAALEDLSETDAQEFVLVSQMSRETAEKVFRKAENMKIQSLDRQTLSNMYLLLRGYRMTGVKSGELLLNRIKEEMDRLDSIVLKEEPMEIQMPENETKPEGFLRLAMLCTAEKSLVFTSGTMEKMEANDISNWLKTHCAALTNPAKSKSAPIFRVPSAFIQSAMNDEKCSLSCLSHIEANLKFFLSHESAFQTLSVIIDSAANKFDFVRKRLETFSAKILKSVTPPPSVIGILQKHAANSQKSSQTTPKNHKIAASTFSEFAGALKKVSSDQKDEKRLIGEFMTTFVKDKGEVVDSEDVYVFIRSLLKVYAGENSESTVEKCLSNRWSPQLRAIVCSVVLEKYSPGICAVFVFRLLSAYCKKYPVASFNELFMIRKGEEGLVLNTNAINVCVFYFCDVATDTDDYDTQIVSLISALETQGGTRIGYLFARALLQTCCANASPIRRRTAQRLLELLSDSLLYLQYKVGMVSSLRVLSNIESRDSCIRRCEQIVDRIVEMALDPSAQLSEDICEEEREKLQDPKELEKEKEAAAAANESKFKRGFDKRGGGGPLAKKGRFITPKDLPGPLGATTTKAADDGEDSNSNDEPIVVAKREWIETSHAITRFNSLLREHPNIVKMKFPVLANYVSRLSAMSRKDLKEEKRINKVELVLQSVVTLCQYMKPDEINSVDTALSNCLEFFEKHLEEGGYGVKEQTAFAELTIKACAEYLNHSFLEARSFLRDNRTLVERVCKRCHDRYNVEMVSKKGITMGDDYMDDDEDYGFEYEDDSGSEPDVDMENQYYTAKGYRSDGKLDEAIKAFEKVLELEGDKGEWGFKALKQMIKITFGQNRLEKMLDYYRELLTYIKTAVTKNYSEKSINAILDYISTSRQMDLLQHFYETTLDALKDAKNERLWFKTNTKLGKLFFDLHEFGKLEKIVKQLKFSCKNEMGEEDQRKGTQLLEIYALEIQMYTEQKNNKALKSVYELATQAIHTKSAIPHPLILGTIRGGLRLIFEDFIVKIGSSGAKKLEKSMNFELEVGENLGVVS</sequence>
<feature type="compositionally biased region" description="Polar residues" evidence="2">
    <location>
        <begin position="56"/>
        <end position="70"/>
    </location>
</feature>
<feature type="region of interest" description="Disordered" evidence="2">
    <location>
        <begin position="1646"/>
        <end position="1718"/>
    </location>
</feature>
<dbReference type="Gene3D" id="1.25.40.570">
    <property type="match status" value="1"/>
</dbReference>
<gene>
    <name evidence="4" type="ORF">L3Y34_014182</name>
</gene>
<dbReference type="GO" id="GO:0032039">
    <property type="term" value="C:integrator complex"/>
    <property type="evidence" value="ECO:0007669"/>
    <property type="project" value="InterPro"/>
</dbReference>
<dbReference type="SUPFAM" id="SSF48371">
    <property type="entry name" value="ARM repeat"/>
    <property type="match status" value="1"/>
</dbReference>
<evidence type="ECO:0000313" key="5">
    <source>
        <dbReference type="Proteomes" id="UP000827892"/>
    </source>
</evidence>